<keyword evidence="3" id="KW-1185">Reference proteome</keyword>
<dbReference type="EMBL" id="FORX01000020">
    <property type="protein sequence ID" value="SFK32057.1"/>
    <property type="molecule type" value="Genomic_DNA"/>
</dbReference>
<dbReference type="STRING" id="52560.SAMN04488082_12055"/>
<keyword evidence="1" id="KW-0732">Signal</keyword>
<evidence type="ECO:0000313" key="3">
    <source>
        <dbReference type="Proteomes" id="UP000198635"/>
    </source>
</evidence>
<protein>
    <recommendedName>
        <fullName evidence="4">YtkA-like</fullName>
    </recommendedName>
</protein>
<reference evidence="3" key="1">
    <citation type="submission" date="2016-10" db="EMBL/GenBank/DDBJ databases">
        <authorList>
            <person name="Varghese N."/>
            <person name="Submissions S."/>
        </authorList>
    </citation>
    <scope>NUCLEOTIDE SEQUENCE [LARGE SCALE GENOMIC DNA]</scope>
    <source>
        <strain evidence="3">DSM 5918</strain>
    </source>
</reference>
<organism evidence="2 3">
    <name type="scientific">Desulfomicrobium apsheronum</name>
    <dbReference type="NCBI Taxonomy" id="52560"/>
    <lineage>
        <taxon>Bacteria</taxon>
        <taxon>Pseudomonadati</taxon>
        <taxon>Thermodesulfobacteriota</taxon>
        <taxon>Desulfovibrionia</taxon>
        <taxon>Desulfovibrionales</taxon>
        <taxon>Desulfomicrobiaceae</taxon>
        <taxon>Desulfomicrobium</taxon>
    </lineage>
</organism>
<dbReference type="PROSITE" id="PS51257">
    <property type="entry name" value="PROKAR_LIPOPROTEIN"/>
    <property type="match status" value="1"/>
</dbReference>
<dbReference type="AlphaFoldDB" id="A0A1I3YJG0"/>
<proteinExistence type="predicted"/>
<accession>A0A1I3YJG0</accession>
<feature type="signal peptide" evidence="1">
    <location>
        <begin position="1"/>
        <end position="23"/>
    </location>
</feature>
<evidence type="ECO:0000313" key="2">
    <source>
        <dbReference type="EMBL" id="SFK32057.1"/>
    </source>
</evidence>
<dbReference type="Proteomes" id="UP000198635">
    <property type="component" value="Unassembled WGS sequence"/>
</dbReference>
<evidence type="ECO:0008006" key="4">
    <source>
        <dbReference type="Google" id="ProtNLM"/>
    </source>
</evidence>
<evidence type="ECO:0000256" key="1">
    <source>
        <dbReference type="SAM" id="SignalP"/>
    </source>
</evidence>
<name>A0A1I3YJG0_9BACT</name>
<dbReference type="Gene3D" id="2.60.40.10">
    <property type="entry name" value="Immunoglobulins"/>
    <property type="match status" value="1"/>
</dbReference>
<dbReference type="OrthoDB" id="128043at2"/>
<gene>
    <name evidence="2" type="ORF">SAMN04488082_12055</name>
</gene>
<dbReference type="InterPro" id="IPR013783">
    <property type="entry name" value="Ig-like_fold"/>
</dbReference>
<sequence length="259" mass="28039">MRHKYVFWLLLILACGWSTHLPAATGYSSQGFDTGAFHLTLTAAPEVVEAGQQVEVTLQLTDAYGAPVTAFEIVRGKKLHLTIVREGLDKFTHTFPEPGPQGTMVTGMTFPEGGTYFFHVEFTPRDGSGVTLMAELHVEGVGSAAPPLDPYVPGMVQTSEMLANVDVEAGLVTHRISFALMDLNEEPLTDMEPFLGAKGHFIALSADGRQYVPAEPVSGDKENEVAFEARFPGPGIYKGWGEFQRAGTVLVVPVVMQID</sequence>
<feature type="chain" id="PRO_5011658870" description="YtkA-like" evidence="1">
    <location>
        <begin position="24"/>
        <end position="259"/>
    </location>
</feature>
<dbReference type="RefSeq" id="WP_092378088.1">
    <property type="nucleotide sequence ID" value="NZ_FORX01000020.1"/>
</dbReference>